<feature type="non-terminal residue" evidence="2">
    <location>
        <position position="1"/>
    </location>
</feature>
<organism evidence="2">
    <name type="scientific">marine sediment metagenome</name>
    <dbReference type="NCBI Taxonomy" id="412755"/>
    <lineage>
        <taxon>unclassified sequences</taxon>
        <taxon>metagenomes</taxon>
        <taxon>ecological metagenomes</taxon>
    </lineage>
</organism>
<name>X1VBJ2_9ZZZZ</name>
<dbReference type="NCBIfam" id="TIGR02429">
    <property type="entry name" value="pcaI_scoA_fam"/>
    <property type="match status" value="1"/>
</dbReference>
<comment type="caution">
    <text evidence="2">The sequence shown here is derived from an EMBL/GenBank/DDBJ whole genome shotgun (WGS) entry which is preliminary data.</text>
</comment>
<dbReference type="PANTHER" id="PTHR13707">
    <property type="entry name" value="KETOACID-COENZYME A TRANSFERASE"/>
    <property type="match status" value="1"/>
</dbReference>
<evidence type="ECO:0008006" key="3">
    <source>
        <dbReference type="Google" id="ProtNLM"/>
    </source>
</evidence>
<proteinExistence type="predicted"/>
<dbReference type="Pfam" id="PF01144">
    <property type="entry name" value="CoA_trans"/>
    <property type="match status" value="1"/>
</dbReference>
<dbReference type="AlphaFoldDB" id="X1VBJ2"/>
<dbReference type="InterPro" id="IPR004165">
    <property type="entry name" value="CoA_trans_fam_I"/>
</dbReference>
<evidence type="ECO:0000256" key="1">
    <source>
        <dbReference type="ARBA" id="ARBA00022679"/>
    </source>
</evidence>
<dbReference type="SMART" id="SM00882">
    <property type="entry name" value="CoA_trans"/>
    <property type="match status" value="1"/>
</dbReference>
<dbReference type="PANTHER" id="PTHR13707:SF60">
    <property type="entry name" value="ACETATE COA-TRANSFERASE SUBUNIT ALPHA"/>
    <property type="match status" value="1"/>
</dbReference>
<keyword evidence="1" id="KW-0808">Transferase</keyword>
<reference evidence="2" key="1">
    <citation type="journal article" date="2014" name="Front. Microbiol.">
        <title>High frequency of phylogenetically diverse reductive dehalogenase-homologous genes in deep subseafloor sedimentary metagenomes.</title>
        <authorList>
            <person name="Kawai M."/>
            <person name="Futagami T."/>
            <person name="Toyoda A."/>
            <person name="Takaki Y."/>
            <person name="Nishi S."/>
            <person name="Hori S."/>
            <person name="Arai W."/>
            <person name="Tsubouchi T."/>
            <person name="Morono Y."/>
            <person name="Uchiyama I."/>
            <person name="Ito T."/>
            <person name="Fujiyama A."/>
            <person name="Inagaki F."/>
            <person name="Takami H."/>
        </authorList>
    </citation>
    <scope>NUCLEOTIDE SEQUENCE</scope>
    <source>
        <strain evidence="2">Expedition CK06-06</strain>
    </source>
</reference>
<dbReference type="Gene3D" id="3.40.1080.10">
    <property type="entry name" value="Glutaconate Coenzyme A-transferase"/>
    <property type="match status" value="1"/>
</dbReference>
<dbReference type="InterPro" id="IPR012792">
    <property type="entry name" value="3-oxoacid_CoA-transf_A"/>
</dbReference>
<dbReference type="InterPro" id="IPR037171">
    <property type="entry name" value="NagB/RpiA_transferase-like"/>
</dbReference>
<dbReference type="EMBL" id="BARW01025983">
    <property type="protein sequence ID" value="GAJ14412.1"/>
    <property type="molecule type" value="Genomic_DNA"/>
</dbReference>
<protein>
    <recommendedName>
        <fullName evidence="3">3-oxoacid CoA-transferase subunit A</fullName>
    </recommendedName>
</protein>
<dbReference type="SUPFAM" id="SSF100950">
    <property type="entry name" value="NagB/RpiA/CoA transferase-like"/>
    <property type="match status" value="1"/>
</dbReference>
<gene>
    <name evidence="2" type="ORF">S12H4_42458</name>
</gene>
<accession>X1VBJ2</accession>
<sequence length="174" mass="19126">QATLIENRQIKKYICCYARKSATFGVSPAEEQYLRGELELEVMPQGTLVARIYAAGAGFGGVYTGVGIGTVAEEGKEKKVIGGKEYLLELSLKADFAFVHARKADRMGNLVYRGTARGFNHIMARAADVTIAEAEEIVEVGELDPETVGTPSIYVDRVVKAREVKILWMPRRVT</sequence>
<evidence type="ECO:0000313" key="2">
    <source>
        <dbReference type="EMBL" id="GAJ14412.1"/>
    </source>
</evidence>
<dbReference type="GO" id="GO:0008410">
    <property type="term" value="F:CoA-transferase activity"/>
    <property type="evidence" value="ECO:0007669"/>
    <property type="project" value="InterPro"/>
</dbReference>